<dbReference type="RefSeq" id="WP_134718719.1">
    <property type="nucleotide sequence ID" value="NZ_SDKM01000022.1"/>
</dbReference>
<dbReference type="SUPFAM" id="SSF50475">
    <property type="entry name" value="FMN-binding split barrel"/>
    <property type="match status" value="1"/>
</dbReference>
<evidence type="ECO:0000313" key="2">
    <source>
        <dbReference type="Proteomes" id="UP000295198"/>
    </source>
</evidence>
<name>A0A4Q4ZAN5_9ACTN</name>
<dbReference type="Gene3D" id="2.30.110.10">
    <property type="entry name" value="Electron Transport, Fmn-binding Protein, Chain A"/>
    <property type="match status" value="1"/>
</dbReference>
<accession>A0A4Q4ZAN5</accession>
<dbReference type="Proteomes" id="UP000295198">
    <property type="component" value="Unassembled WGS sequence"/>
</dbReference>
<dbReference type="PANTHER" id="PTHR34071:SF2">
    <property type="entry name" value="FLAVIN-NUCLEOTIDE-BINDING PROTEIN"/>
    <property type="match status" value="1"/>
</dbReference>
<dbReference type="AlphaFoldDB" id="A0A4Q4ZAN5"/>
<proteinExistence type="predicted"/>
<reference evidence="1 2" key="1">
    <citation type="submission" date="2019-01" db="EMBL/GenBank/DDBJ databases">
        <title>Nocardioides guangzhouensis sp. nov., an actinobacterium isolated from soil.</title>
        <authorList>
            <person name="Fu Y."/>
            <person name="Cai Y."/>
            <person name="Lin Z."/>
            <person name="Chen P."/>
        </authorList>
    </citation>
    <scope>NUCLEOTIDE SEQUENCE [LARGE SCALE GENOMIC DNA]</scope>
    <source>
        <strain evidence="1 2">130</strain>
    </source>
</reference>
<dbReference type="Pfam" id="PF12900">
    <property type="entry name" value="Pyridox_ox_2"/>
    <property type="match status" value="1"/>
</dbReference>
<dbReference type="InterPro" id="IPR024747">
    <property type="entry name" value="Pyridox_Oxase-rel"/>
</dbReference>
<dbReference type="OrthoDB" id="116031at2"/>
<dbReference type="PANTHER" id="PTHR34071">
    <property type="entry name" value="5-NITROIMIDAZOLE ANTIBIOTICS RESISTANCE PROTEIN, NIMA-FAMILY-RELATED PROTEIN-RELATED"/>
    <property type="match status" value="1"/>
</dbReference>
<organism evidence="1 2">
    <name type="scientific">Nocardioides guangzhouensis</name>
    <dbReference type="NCBI Taxonomy" id="2497878"/>
    <lineage>
        <taxon>Bacteria</taxon>
        <taxon>Bacillati</taxon>
        <taxon>Actinomycetota</taxon>
        <taxon>Actinomycetes</taxon>
        <taxon>Propionibacteriales</taxon>
        <taxon>Nocardioidaceae</taxon>
        <taxon>Nocardioides</taxon>
    </lineage>
</organism>
<evidence type="ECO:0000313" key="1">
    <source>
        <dbReference type="EMBL" id="RYP84585.1"/>
    </source>
</evidence>
<dbReference type="InterPro" id="IPR012349">
    <property type="entry name" value="Split_barrel_FMN-bd"/>
</dbReference>
<gene>
    <name evidence="1" type="ORF">EKO23_15065</name>
</gene>
<comment type="caution">
    <text evidence="1">The sequence shown here is derived from an EMBL/GenBank/DDBJ whole genome shotgun (WGS) entry which is preliminary data.</text>
</comment>
<dbReference type="EMBL" id="SDKM01000022">
    <property type="protein sequence ID" value="RYP84585.1"/>
    <property type="molecule type" value="Genomic_DNA"/>
</dbReference>
<keyword evidence="2" id="KW-1185">Reference proteome</keyword>
<sequence length="211" mass="22319">MDRLNRLKEYGVSDRAVLDDLLDSQWFGVLSTVADGQPWAVPMLYARDGDRVLLHGSTGAGALRAVAAGSPAVLTVTALDALAVAPTTFESSVNYRSATVRGRLEELSAAERAAALDLFSEVILPGRTAEVRASTRKELAASLAVALPIVDGSWLLKASAGWPATPEEAESDDDVWSGLVPVRTVLDPPLAAPWSEHLPVPPSVRRLTGDA</sequence>
<protein>
    <submittedName>
        <fullName evidence="1">Pyridoxamine 5'-phosphate oxidase family protein</fullName>
    </submittedName>
</protein>